<feature type="transmembrane region" description="Helical" evidence="1">
    <location>
        <begin position="96"/>
        <end position="116"/>
    </location>
</feature>
<dbReference type="PANTHER" id="PTHR20992:SF9">
    <property type="entry name" value="AT15442P-RELATED"/>
    <property type="match status" value="1"/>
</dbReference>
<name>A0A0F9NAR5_9ZZZZ</name>
<feature type="transmembrane region" description="Helical" evidence="1">
    <location>
        <begin position="128"/>
        <end position="147"/>
    </location>
</feature>
<keyword evidence="1" id="KW-0472">Membrane</keyword>
<sequence length="233" mass="25648">MAEQKKETFSEVNKIDQYRTVDELMERSKPSSAYYTLLVLSSFIVAAGLLVGNAAIVIGGMLVTPVLTPLLLISLGVSIGDLNLVQRISRFVGKSLLIVAASSFFLGLVFGVNGTPDFFMLDDTLRGAMLYFIVAIAAGFAATFAWAHKDMSEILPGVAIAVSLVPPLALIGIGFSIFSFEMIRYNFFIFFFNLLGVLIGSMLVFSMLKFYKVEKKVEQEVQKQEQEEQNGKK</sequence>
<reference evidence="2" key="1">
    <citation type="journal article" date="2015" name="Nature">
        <title>Complex archaea that bridge the gap between prokaryotes and eukaryotes.</title>
        <authorList>
            <person name="Spang A."/>
            <person name="Saw J.H."/>
            <person name="Jorgensen S.L."/>
            <person name="Zaremba-Niedzwiedzka K."/>
            <person name="Martijn J."/>
            <person name="Lind A.E."/>
            <person name="van Eijk R."/>
            <person name="Schleper C."/>
            <person name="Guy L."/>
            <person name="Ettema T.J."/>
        </authorList>
    </citation>
    <scope>NUCLEOTIDE SEQUENCE</scope>
</reference>
<dbReference type="AlphaFoldDB" id="A0A0F9NAR5"/>
<evidence type="ECO:0008006" key="3">
    <source>
        <dbReference type="Google" id="ProtNLM"/>
    </source>
</evidence>
<protein>
    <recommendedName>
        <fullName evidence="3">TIGR00341 family protein</fullName>
    </recommendedName>
</protein>
<dbReference type="PANTHER" id="PTHR20992">
    <property type="entry name" value="AT15442P-RELATED"/>
    <property type="match status" value="1"/>
</dbReference>
<feature type="transmembrane region" description="Helical" evidence="1">
    <location>
        <begin position="34"/>
        <end position="56"/>
    </location>
</feature>
<dbReference type="Pfam" id="PF04087">
    <property type="entry name" value="DUF389"/>
    <property type="match status" value="1"/>
</dbReference>
<feature type="transmembrane region" description="Helical" evidence="1">
    <location>
        <begin position="62"/>
        <end position="84"/>
    </location>
</feature>
<feature type="transmembrane region" description="Helical" evidence="1">
    <location>
        <begin position="154"/>
        <end position="179"/>
    </location>
</feature>
<accession>A0A0F9NAR5</accession>
<feature type="transmembrane region" description="Helical" evidence="1">
    <location>
        <begin position="185"/>
        <end position="208"/>
    </location>
</feature>
<dbReference type="InterPro" id="IPR005240">
    <property type="entry name" value="DUF389"/>
</dbReference>
<organism evidence="2">
    <name type="scientific">marine sediment metagenome</name>
    <dbReference type="NCBI Taxonomy" id="412755"/>
    <lineage>
        <taxon>unclassified sequences</taxon>
        <taxon>metagenomes</taxon>
        <taxon>ecological metagenomes</taxon>
    </lineage>
</organism>
<gene>
    <name evidence="2" type="ORF">LCGC14_1285280</name>
</gene>
<comment type="caution">
    <text evidence="2">The sequence shown here is derived from an EMBL/GenBank/DDBJ whole genome shotgun (WGS) entry which is preliminary data.</text>
</comment>
<evidence type="ECO:0000256" key="1">
    <source>
        <dbReference type="SAM" id="Phobius"/>
    </source>
</evidence>
<dbReference type="EMBL" id="LAZR01007352">
    <property type="protein sequence ID" value="KKM85815.1"/>
    <property type="molecule type" value="Genomic_DNA"/>
</dbReference>
<proteinExistence type="predicted"/>
<keyword evidence="1" id="KW-1133">Transmembrane helix</keyword>
<keyword evidence="1" id="KW-0812">Transmembrane</keyword>
<evidence type="ECO:0000313" key="2">
    <source>
        <dbReference type="EMBL" id="KKM85815.1"/>
    </source>
</evidence>